<dbReference type="AlphaFoldDB" id="A0A1T4UTL1"/>
<sequence>MTVSPTDNQNYAELNKPLALIILVLGLSFCILNIKLILSDEAHGVLMTLMYAVMAAVALFISVFWVFDSYRTKVTDSYIAKGEALIHWQDVVETKPSEFSVVIKSATDSVVVNYYAYSNPEMLIAKVQELAQQSQVSD</sequence>
<keyword evidence="1" id="KW-0472">Membrane</keyword>
<dbReference type="RefSeq" id="WP_139367758.1">
    <property type="nucleotide sequence ID" value="NZ_FUXU01000030.1"/>
</dbReference>
<feature type="transmembrane region" description="Helical" evidence="1">
    <location>
        <begin position="18"/>
        <end position="38"/>
    </location>
</feature>
<feature type="transmembrane region" description="Helical" evidence="1">
    <location>
        <begin position="45"/>
        <end position="67"/>
    </location>
</feature>
<keyword evidence="1" id="KW-0812">Transmembrane</keyword>
<organism evidence="2 3">
    <name type="scientific">Enterovibrio nigricans DSM 22720</name>
    <dbReference type="NCBI Taxonomy" id="1121868"/>
    <lineage>
        <taxon>Bacteria</taxon>
        <taxon>Pseudomonadati</taxon>
        <taxon>Pseudomonadota</taxon>
        <taxon>Gammaproteobacteria</taxon>
        <taxon>Vibrionales</taxon>
        <taxon>Vibrionaceae</taxon>
        <taxon>Enterovibrio</taxon>
    </lineage>
</organism>
<reference evidence="3" key="1">
    <citation type="submission" date="2017-02" db="EMBL/GenBank/DDBJ databases">
        <authorList>
            <person name="Varghese N."/>
            <person name="Submissions S."/>
        </authorList>
    </citation>
    <scope>NUCLEOTIDE SEQUENCE [LARGE SCALE GENOMIC DNA]</scope>
    <source>
        <strain evidence="3">DSM 22720</strain>
    </source>
</reference>
<name>A0A1T4UTL1_9GAMM</name>
<proteinExistence type="predicted"/>
<evidence type="ECO:0000256" key="1">
    <source>
        <dbReference type="SAM" id="Phobius"/>
    </source>
</evidence>
<gene>
    <name evidence="2" type="ORF">SAMN02745132_02493</name>
</gene>
<keyword evidence="3" id="KW-1185">Reference proteome</keyword>
<dbReference type="EMBL" id="FUXU01000030">
    <property type="protein sequence ID" value="SKA56032.1"/>
    <property type="molecule type" value="Genomic_DNA"/>
</dbReference>
<accession>A0A1T4UTL1</accession>
<dbReference type="Proteomes" id="UP000190162">
    <property type="component" value="Unassembled WGS sequence"/>
</dbReference>
<keyword evidence="1" id="KW-1133">Transmembrane helix</keyword>
<evidence type="ECO:0000313" key="2">
    <source>
        <dbReference type="EMBL" id="SKA56032.1"/>
    </source>
</evidence>
<evidence type="ECO:0000313" key="3">
    <source>
        <dbReference type="Proteomes" id="UP000190162"/>
    </source>
</evidence>
<dbReference type="OrthoDB" id="5917601at2"/>
<protein>
    <submittedName>
        <fullName evidence="2">Uncharacterized protein</fullName>
    </submittedName>
</protein>